<comment type="similarity">
    <text evidence="4">Belongs to the LptA family.</text>
</comment>
<evidence type="ECO:0000256" key="2">
    <source>
        <dbReference type="ARBA" id="ARBA00022729"/>
    </source>
</evidence>
<dbReference type="NCBIfam" id="TIGR03002">
    <property type="entry name" value="outer_YhbN_LptA"/>
    <property type="match status" value="1"/>
</dbReference>
<dbReference type="AlphaFoldDB" id="A0A831RVL2"/>
<accession>A0A831RVL2</accession>
<gene>
    <name evidence="4 6" type="primary">lptA</name>
    <name evidence="6" type="ORF">ENJ12_13450</name>
</gene>
<dbReference type="PANTHER" id="PTHR36504">
    <property type="entry name" value="LIPOPOLYSACCHARIDE EXPORT SYSTEM PROTEIN LPTA"/>
    <property type="match status" value="1"/>
</dbReference>
<keyword evidence="3 4" id="KW-0574">Periplasm</keyword>
<dbReference type="InterPro" id="IPR014340">
    <property type="entry name" value="LptA"/>
</dbReference>
<evidence type="ECO:0000256" key="1">
    <source>
        <dbReference type="ARBA" id="ARBA00022448"/>
    </source>
</evidence>
<feature type="domain" description="Organic solvent tolerance-like N-terminal" evidence="5">
    <location>
        <begin position="35"/>
        <end position="144"/>
    </location>
</feature>
<comment type="subunit">
    <text evidence="4">Component of the lipopolysaccharide transport and assembly complex.</text>
</comment>
<comment type="caution">
    <text evidence="6">The sequence shown here is derived from an EMBL/GenBank/DDBJ whole genome shotgun (WGS) entry which is preliminary data.</text>
</comment>
<name>A0A831RVL2_9GAMM</name>
<dbReference type="HAMAP" id="MF_01914">
    <property type="entry name" value="LPS_assembly_LptA"/>
    <property type="match status" value="1"/>
</dbReference>
<dbReference type="Gene3D" id="2.60.450.10">
    <property type="entry name" value="Lipopolysaccharide (LPS) transport protein A like domain"/>
    <property type="match status" value="1"/>
</dbReference>
<dbReference type="PANTHER" id="PTHR36504:SF1">
    <property type="entry name" value="LIPOPOLYSACCHARIDE EXPORT SYSTEM PROTEIN LPTA"/>
    <property type="match status" value="1"/>
</dbReference>
<protein>
    <recommendedName>
        <fullName evidence="4">Lipopolysaccharide export system protein LptA</fullName>
    </recommendedName>
</protein>
<sequence length="170" mass="18597" precursor="true">MSLSKCCKLSFLILTLLVTAPVALALPSDKDAPVEIEADSADIDQKTATTTYRGKVKIRQGSMQLQADKVVITFRNRKPGKLTATGKPASFKQRPEKNKPWVTGQGRRIVYDINSEELTLTGDAVLTQNNDSFRSDRIVYDRVKARLKAGAAAKGSERVKVIIHPAGDAE</sequence>
<comment type="function">
    <text evidence="4">Involved in the assembly of lipopolysaccharide (LPS). Required for the translocation of LPS from the inner membrane to the outer membrane. May form a bridge between the inner membrane and the outer membrane, via interactions with LptC and LptD, thereby facilitating LPS transfer across the periplasm.</text>
</comment>
<comment type="subcellular location">
    <subcellularLocation>
        <location evidence="4">Periplasm</location>
    </subcellularLocation>
</comment>
<dbReference type="Pfam" id="PF03968">
    <property type="entry name" value="LptD_N"/>
    <property type="match status" value="1"/>
</dbReference>
<evidence type="ECO:0000313" key="6">
    <source>
        <dbReference type="EMBL" id="HEC07856.1"/>
    </source>
</evidence>
<feature type="chain" id="PRO_5033173395" description="Lipopolysaccharide export system protein LptA" evidence="4">
    <location>
        <begin position="26"/>
        <end position="170"/>
    </location>
</feature>
<evidence type="ECO:0000256" key="3">
    <source>
        <dbReference type="ARBA" id="ARBA00022764"/>
    </source>
</evidence>
<dbReference type="GO" id="GO:0001530">
    <property type="term" value="F:lipopolysaccharide binding"/>
    <property type="evidence" value="ECO:0007669"/>
    <property type="project" value="InterPro"/>
</dbReference>
<keyword evidence="2 4" id="KW-0732">Signal</keyword>
<evidence type="ECO:0000259" key="5">
    <source>
        <dbReference type="Pfam" id="PF03968"/>
    </source>
</evidence>
<evidence type="ECO:0000256" key="4">
    <source>
        <dbReference type="HAMAP-Rule" id="MF_01914"/>
    </source>
</evidence>
<dbReference type="EMBL" id="DRLF01000465">
    <property type="protein sequence ID" value="HEC07856.1"/>
    <property type="molecule type" value="Genomic_DNA"/>
</dbReference>
<dbReference type="GO" id="GO:0009279">
    <property type="term" value="C:cell outer membrane"/>
    <property type="evidence" value="ECO:0007669"/>
    <property type="project" value="TreeGrafter"/>
</dbReference>
<organism evidence="6">
    <name type="scientific">Thiolapillus brandeum</name>
    <dbReference type="NCBI Taxonomy" id="1076588"/>
    <lineage>
        <taxon>Bacteria</taxon>
        <taxon>Pseudomonadati</taxon>
        <taxon>Pseudomonadota</taxon>
        <taxon>Gammaproteobacteria</taxon>
        <taxon>Chromatiales</taxon>
        <taxon>Sedimenticolaceae</taxon>
        <taxon>Thiolapillus</taxon>
    </lineage>
</organism>
<dbReference type="GO" id="GO:0017089">
    <property type="term" value="F:glycolipid transfer activity"/>
    <property type="evidence" value="ECO:0007669"/>
    <property type="project" value="TreeGrafter"/>
</dbReference>
<dbReference type="InterPro" id="IPR052037">
    <property type="entry name" value="LPS_export_LptA"/>
</dbReference>
<feature type="signal peptide" evidence="4">
    <location>
        <begin position="1"/>
        <end position="25"/>
    </location>
</feature>
<dbReference type="GO" id="GO:0015920">
    <property type="term" value="P:lipopolysaccharide transport"/>
    <property type="evidence" value="ECO:0007669"/>
    <property type="project" value="UniProtKB-UniRule"/>
</dbReference>
<dbReference type="GO" id="GO:0030288">
    <property type="term" value="C:outer membrane-bounded periplasmic space"/>
    <property type="evidence" value="ECO:0007669"/>
    <property type="project" value="TreeGrafter"/>
</dbReference>
<dbReference type="Proteomes" id="UP000886339">
    <property type="component" value="Unassembled WGS sequence"/>
</dbReference>
<keyword evidence="1 4" id="KW-0813">Transport</keyword>
<proteinExistence type="inferred from homology"/>
<reference evidence="6" key="1">
    <citation type="journal article" date="2020" name="mSystems">
        <title>Genome- and Community-Level Interaction Insights into Carbon Utilization and Element Cycling Functions of Hydrothermarchaeota in Hydrothermal Sediment.</title>
        <authorList>
            <person name="Zhou Z."/>
            <person name="Liu Y."/>
            <person name="Xu W."/>
            <person name="Pan J."/>
            <person name="Luo Z.H."/>
            <person name="Li M."/>
        </authorList>
    </citation>
    <scope>NUCLEOTIDE SEQUENCE [LARGE SCALE GENOMIC DNA]</scope>
    <source>
        <strain evidence="6">HyVt-458</strain>
    </source>
</reference>
<dbReference type="GO" id="GO:0043165">
    <property type="term" value="P:Gram-negative-bacterium-type cell outer membrane assembly"/>
    <property type="evidence" value="ECO:0007669"/>
    <property type="project" value="UniProtKB-UniRule"/>
</dbReference>
<dbReference type="InterPro" id="IPR005653">
    <property type="entry name" value="OstA-like_N"/>
</dbReference>